<sequence>MSSWPERLETAIGMWQRGELDDAAEVLREIVISGEDAVVPEASQLLGHVLQDKGDLQGALAAHRSVIASGHPVFAQRSAISLGLILVDEKRWALAWRPLRLAAGGADADLAVMADIALVRVLRMLGDLDGAAETLGRVRRSGHPEVAELTAGLEEARWPDDGGERERQAWQAYEAVVGLLDSDAGEDEVVLTGLDAMLSQGIPALCSRAAFRLYTIHARRPEFEECRRVMEHAIAVGDPAERGMAEKLLGAALGDLGEKAEARDAYRRAAEDHRPEIRLDALIQESKFTHELGDEEEARALLRRVVESGHPRYALVARACLGQVYAEAGEVEDALDCWRTVLGAESEFHAGAVSSLGTLLHGLPAEDPRRADVIAVLRQASELADPDVAFQAQMTISYAAGAARGPDEEREQAVDDCDAALELIRADDLDQARILLHRVIDAQVVRLSARACAMLATLEYGEGDAEQAQELLEFLADGDDYAESFSAAATLYLFTEEGAPVLDAGAAYQRLGREVGIAALEECVRGPNPAVSALAKSMLAHVYISLGVPRSRVLAMLDEAASAGESMALSHAAVLSWMIRAEDGGEAVGLLRRAFADGHPALAPWVAHAFGKSLEDGGEGGDEVVAAYTAVAESGHPGLVLEAESRLLAILEARRDLPGLAEVHERIMARDDHVRAARSAWLLGATRVRMDDFPSARAAFDQVGADHPELAEDGVFARSLLAHDYAAASAVLSALREPTAHFMTTWLTLEAAHAWERAGEIASADAALSMAIEHGHPEYVQEAALYLGALRNDRGDHAGAAEALAVAAAGDNVRNAMLGAKGLGEMRFKLGDFTGSAAAYRQALAAADPGDHHHEESLASLTQALVAAGQVDEAYDLQVAETGEGPHVHLLIGATLEQTGDLDAAAAHYEQAIQDDPVTAHVMLARLMSRRGEPAQAVELARRGIDSLGDSDERGVALISYELGGFLADAGDEEGARAAYERAAASDDPDIWLPAKERLGTASLNERGIARLREGDRAGALELFTEAYGSAVAAEVHVALYEGEPVRPLLERESSERAGDLVLSAAMEKLDALGADEARDLYELVAEFGTPEQVAIVCDNFGLAYDLAGQTDTAIEVLTRGAAVDHPNALRCLRRLLGVMALQDDNEAMEKAAGRAVDSGDAETVTMGVWTLADVAKARGDLKGAVDGYRAALDGADPDTASGIRIELALTLRQLGETDAAYRTMEAVLTCDDPGRTLLAGMELGIWLSEDERLAEAAEAFGAAAAAGLNHPAPDENDRDLHATALNNLAAVAYQASQRDDHAVAVRALHLAAAGGAHDDAVRFAKEHASDVAQKGDLDAVRAYYTGAAAFPPNGDPSLLLELADVLTSHGARAEARTVLDSLAVSADPHLRLVAATRLLPLLKGTGNRTSGGARPHLDQTPGDHGDTPAMEDSQPQEPERESPSEAIPEETDGGEEADGREEADSGEEVDDGEEADSGEVVLGDVHVSHEDDPDAAVRLDDQAIGIGDEYPTPRARMDLARTLRERGEGLEARVELGRAAAECDDPGARAQAGNLLGKWAFEDGDLEAAAQALGKVAVMEVDRDDPVSELVEMAADNVVAVANRAFTEGAHELAVRALTLAASAGLKEEAVNLAISRARELVEAGDQANALLYVEGASGCLSEPDPHLEIELAGLYAATGLQSEARSRYERLVSHPDTTVHLAAWDGLIPLLSEMGDVQALEDVAQRMMAEPGQAQVMLASAIGMMQNDQGDSAAALRTLRTAAESGEPTALFALGRMLVAEGEHTEARDVLGRVAESEHRLARRALVLIGNTHHDTEPSRAREMYLRVLQSLGEPDPTATVAAKMGLGWLAKDRRDWIDALRWFQQVIDSGEEDDAPLAAAHLGELAYWLGDRGSAVRYYELTLATGTREPELVGEAAFRLGEIRHADGDLELARKHLNRAIESGDNGFAEQARLLLAKL</sequence>
<feature type="region of interest" description="Disordered" evidence="4">
    <location>
        <begin position="1404"/>
        <end position="1476"/>
    </location>
</feature>
<feature type="repeat" description="TPR" evidence="3">
    <location>
        <begin position="886"/>
        <end position="919"/>
    </location>
</feature>
<dbReference type="PANTHER" id="PTHR45586">
    <property type="entry name" value="TPR REPEAT-CONTAINING PROTEIN PA4667"/>
    <property type="match status" value="1"/>
</dbReference>
<dbReference type="Proteomes" id="UP001595851">
    <property type="component" value="Unassembled WGS sequence"/>
</dbReference>
<keyword evidence="2 3" id="KW-0802">TPR repeat</keyword>
<keyword evidence="6" id="KW-1185">Reference proteome</keyword>
<dbReference type="EMBL" id="JBHSBI010000024">
    <property type="protein sequence ID" value="MFC4012951.1"/>
    <property type="molecule type" value="Genomic_DNA"/>
</dbReference>
<dbReference type="PROSITE" id="PS50005">
    <property type="entry name" value="TPR"/>
    <property type="match status" value="1"/>
</dbReference>
<dbReference type="RefSeq" id="WP_379532838.1">
    <property type="nucleotide sequence ID" value="NZ_JBHSBI010000024.1"/>
</dbReference>
<evidence type="ECO:0000256" key="3">
    <source>
        <dbReference type="PROSITE-ProRule" id="PRU00339"/>
    </source>
</evidence>
<dbReference type="InterPro" id="IPR011990">
    <property type="entry name" value="TPR-like_helical_dom_sf"/>
</dbReference>
<comment type="caution">
    <text evidence="5">The sequence shown here is derived from an EMBL/GenBank/DDBJ whole genome shotgun (WGS) entry which is preliminary data.</text>
</comment>
<dbReference type="InterPro" id="IPR051012">
    <property type="entry name" value="CellSynth/LPSAsmb/PSIAsmb"/>
</dbReference>
<proteinExistence type="predicted"/>
<dbReference type="SUPFAM" id="SSF48452">
    <property type="entry name" value="TPR-like"/>
    <property type="match status" value="2"/>
</dbReference>
<dbReference type="Gene3D" id="1.25.40.10">
    <property type="entry name" value="Tetratricopeptide repeat domain"/>
    <property type="match status" value="7"/>
</dbReference>
<dbReference type="PANTHER" id="PTHR45586:SF1">
    <property type="entry name" value="LIPOPOLYSACCHARIDE ASSEMBLY PROTEIN B"/>
    <property type="match status" value="1"/>
</dbReference>
<dbReference type="SUPFAM" id="SSF81901">
    <property type="entry name" value="HCP-like"/>
    <property type="match status" value="1"/>
</dbReference>
<organism evidence="5 6">
    <name type="scientific">Nonomuraea purpurea</name>
    <dbReference type="NCBI Taxonomy" id="1849276"/>
    <lineage>
        <taxon>Bacteria</taxon>
        <taxon>Bacillati</taxon>
        <taxon>Actinomycetota</taxon>
        <taxon>Actinomycetes</taxon>
        <taxon>Streptosporangiales</taxon>
        <taxon>Streptosporangiaceae</taxon>
        <taxon>Nonomuraea</taxon>
    </lineage>
</organism>
<evidence type="ECO:0008006" key="7">
    <source>
        <dbReference type="Google" id="ProtNLM"/>
    </source>
</evidence>
<dbReference type="Pfam" id="PF13181">
    <property type="entry name" value="TPR_8"/>
    <property type="match status" value="1"/>
</dbReference>
<evidence type="ECO:0000313" key="5">
    <source>
        <dbReference type="EMBL" id="MFC4012951.1"/>
    </source>
</evidence>
<evidence type="ECO:0000313" key="6">
    <source>
        <dbReference type="Proteomes" id="UP001595851"/>
    </source>
</evidence>
<dbReference type="SMART" id="SM00028">
    <property type="entry name" value="TPR"/>
    <property type="match status" value="11"/>
</dbReference>
<name>A0ABV8GG56_9ACTN</name>
<gene>
    <name evidence="5" type="ORF">ACFOY2_37385</name>
</gene>
<feature type="compositionally biased region" description="Basic and acidic residues" evidence="4">
    <location>
        <begin position="1416"/>
        <end position="1427"/>
    </location>
</feature>
<protein>
    <recommendedName>
        <fullName evidence="7">Tetratricopeptide repeat protein</fullName>
    </recommendedName>
</protein>
<evidence type="ECO:0000256" key="2">
    <source>
        <dbReference type="ARBA" id="ARBA00022803"/>
    </source>
</evidence>
<keyword evidence="1" id="KW-0677">Repeat</keyword>
<evidence type="ECO:0000256" key="4">
    <source>
        <dbReference type="SAM" id="MobiDB-lite"/>
    </source>
</evidence>
<accession>A0ABV8GG56</accession>
<feature type="compositionally biased region" description="Acidic residues" evidence="4">
    <location>
        <begin position="1448"/>
        <end position="1476"/>
    </location>
</feature>
<evidence type="ECO:0000256" key="1">
    <source>
        <dbReference type="ARBA" id="ARBA00022737"/>
    </source>
</evidence>
<dbReference type="InterPro" id="IPR019734">
    <property type="entry name" value="TPR_rpt"/>
</dbReference>
<reference evidence="6" key="1">
    <citation type="journal article" date="2019" name="Int. J. Syst. Evol. Microbiol.">
        <title>The Global Catalogue of Microorganisms (GCM) 10K type strain sequencing project: providing services to taxonomists for standard genome sequencing and annotation.</title>
        <authorList>
            <consortium name="The Broad Institute Genomics Platform"/>
            <consortium name="The Broad Institute Genome Sequencing Center for Infectious Disease"/>
            <person name="Wu L."/>
            <person name="Ma J."/>
        </authorList>
    </citation>
    <scope>NUCLEOTIDE SEQUENCE [LARGE SCALE GENOMIC DNA]</scope>
    <source>
        <strain evidence="6">TBRC 1276</strain>
    </source>
</reference>